<dbReference type="Proteomes" id="UP001497453">
    <property type="component" value="Chromosome 4"/>
</dbReference>
<dbReference type="CDD" id="cd03784">
    <property type="entry name" value="GT1_Gtf-like"/>
    <property type="match status" value="1"/>
</dbReference>
<name>A0ABP1DJ35_9APHY</name>
<gene>
    <name evidence="2" type="ORF">GFSPODELE1_LOCUS6558</name>
</gene>
<keyword evidence="1" id="KW-0808">Transferase</keyword>
<protein>
    <recommendedName>
        <fullName evidence="4">Glycosyltransferase</fullName>
    </recommendedName>
</protein>
<dbReference type="InterPro" id="IPR050481">
    <property type="entry name" value="UDP-glycosyltransf_plant"/>
</dbReference>
<evidence type="ECO:0000313" key="3">
    <source>
        <dbReference type="Proteomes" id="UP001497453"/>
    </source>
</evidence>
<dbReference type="PANTHER" id="PTHR48049:SF132">
    <property type="entry name" value="GLYCOSYLTRANSFERASE"/>
    <property type="match status" value="1"/>
</dbReference>
<sequence>MAIQDPVPEPKVHVVLLATEAWGHTRPLCTFAARLAQTRRVNVTLFTAPNFAERVEAELSRSFGPSDEALRDLIRVATLDMGERKTVDALGFAAYNEAFARAYAKLVDGDTIICAHTHKKIKPISAPDAVVMDFFCVSGLEAVRKLSKKPVKVLAWMACHASVLIYPFAPESRGGRGDYRPKVMAEAASTGRPIEEVAEKVMNAYTGAIVHLEGFAGVFYMMMQTFIDACDGTILVTAEPLEPEGVAKIRAWFAETSRKTYAVGPLFPLGENAVSGEKAQSDKPTEIDEFLETTLQSSGPKSLLYIAFGSLYWPTEPEKIWAFLDVVMEKKIPFILSHASPFAVVPDEVTAKVKAYGLGILSKWTPQQTILAHPAIGWFVTHCGINSTLEAIALDVPMICWPFHVDQPTLSAQLSEIHDVAYELVEVRTGTSGLKPLHRTGKAPTGTLEALREEAGLILDQAYGEDGAKKRANLKKLQKAILSTWTEDGSARRDVDRLVASLQS</sequence>
<evidence type="ECO:0000256" key="1">
    <source>
        <dbReference type="ARBA" id="ARBA00022679"/>
    </source>
</evidence>
<organism evidence="2 3">
    <name type="scientific">Somion occarium</name>
    <dbReference type="NCBI Taxonomy" id="3059160"/>
    <lineage>
        <taxon>Eukaryota</taxon>
        <taxon>Fungi</taxon>
        <taxon>Dikarya</taxon>
        <taxon>Basidiomycota</taxon>
        <taxon>Agaricomycotina</taxon>
        <taxon>Agaricomycetes</taxon>
        <taxon>Polyporales</taxon>
        <taxon>Cerrenaceae</taxon>
        <taxon>Somion</taxon>
    </lineage>
</organism>
<dbReference type="Gene3D" id="3.40.50.2000">
    <property type="entry name" value="Glycogen Phosphorylase B"/>
    <property type="match status" value="2"/>
</dbReference>
<keyword evidence="3" id="KW-1185">Reference proteome</keyword>
<evidence type="ECO:0008006" key="4">
    <source>
        <dbReference type="Google" id="ProtNLM"/>
    </source>
</evidence>
<dbReference type="PANTHER" id="PTHR48049">
    <property type="entry name" value="GLYCOSYLTRANSFERASE"/>
    <property type="match status" value="1"/>
</dbReference>
<dbReference type="Pfam" id="PF00201">
    <property type="entry name" value="UDPGT"/>
    <property type="match status" value="1"/>
</dbReference>
<dbReference type="EMBL" id="OZ037947">
    <property type="protein sequence ID" value="CAL1707826.1"/>
    <property type="molecule type" value="Genomic_DNA"/>
</dbReference>
<reference evidence="3" key="1">
    <citation type="submission" date="2024-04" db="EMBL/GenBank/DDBJ databases">
        <authorList>
            <person name="Shaw F."/>
            <person name="Minotto A."/>
        </authorList>
    </citation>
    <scope>NUCLEOTIDE SEQUENCE [LARGE SCALE GENOMIC DNA]</scope>
</reference>
<proteinExistence type="predicted"/>
<dbReference type="InterPro" id="IPR002213">
    <property type="entry name" value="UDP_glucos_trans"/>
</dbReference>
<evidence type="ECO:0000313" key="2">
    <source>
        <dbReference type="EMBL" id="CAL1707826.1"/>
    </source>
</evidence>
<accession>A0ABP1DJ35</accession>
<dbReference type="SUPFAM" id="SSF53756">
    <property type="entry name" value="UDP-Glycosyltransferase/glycogen phosphorylase"/>
    <property type="match status" value="1"/>
</dbReference>